<dbReference type="AlphaFoldDB" id="M5FY52"/>
<organism evidence="1 2">
    <name type="scientific">Dacryopinax primogenitus (strain DJM 731)</name>
    <name type="common">Brown rot fungus</name>
    <dbReference type="NCBI Taxonomy" id="1858805"/>
    <lineage>
        <taxon>Eukaryota</taxon>
        <taxon>Fungi</taxon>
        <taxon>Dikarya</taxon>
        <taxon>Basidiomycota</taxon>
        <taxon>Agaricomycotina</taxon>
        <taxon>Dacrymycetes</taxon>
        <taxon>Dacrymycetales</taxon>
        <taxon>Dacrymycetaceae</taxon>
        <taxon>Dacryopinax</taxon>
    </lineage>
</organism>
<dbReference type="EMBL" id="JH795860">
    <property type="protein sequence ID" value="EJU02991.1"/>
    <property type="molecule type" value="Genomic_DNA"/>
</dbReference>
<protein>
    <submittedName>
        <fullName evidence="1">Uncharacterized protein</fullName>
    </submittedName>
</protein>
<dbReference type="RefSeq" id="XP_040629885.1">
    <property type="nucleotide sequence ID" value="XM_040772356.1"/>
</dbReference>
<dbReference type="GeneID" id="63687418"/>
<gene>
    <name evidence="1" type="ORF">DACRYDRAFT_21355</name>
</gene>
<accession>M5FY52</accession>
<sequence length="74" mass="8091">MPSALSQFTNPTVSRVAEAKSYSIVNDPCVSSSVRWDAPYSNTQGRLATAECIARNDRDVGHTFRAIRARESAC</sequence>
<proteinExistence type="predicted"/>
<keyword evidence="2" id="KW-1185">Reference proteome</keyword>
<evidence type="ECO:0000313" key="1">
    <source>
        <dbReference type="EMBL" id="EJU02991.1"/>
    </source>
</evidence>
<reference evidence="1 2" key="1">
    <citation type="journal article" date="2012" name="Science">
        <title>The Paleozoic origin of enzymatic lignin decomposition reconstructed from 31 fungal genomes.</title>
        <authorList>
            <person name="Floudas D."/>
            <person name="Binder M."/>
            <person name="Riley R."/>
            <person name="Barry K."/>
            <person name="Blanchette R.A."/>
            <person name="Henrissat B."/>
            <person name="Martinez A.T."/>
            <person name="Otillar R."/>
            <person name="Spatafora J.W."/>
            <person name="Yadav J.S."/>
            <person name="Aerts A."/>
            <person name="Benoit I."/>
            <person name="Boyd A."/>
            <person name="Carlson A."/>
            <person name="Copeland A."/>
            <person name="Coutinho P.M."/>
            <person name="de Vries R.P."/>
            <person name="Ferreira P."/>
            <person name="Findley K."/>
            <person name="Foster B."/>
            <person name="Gaskell J."/>
            <person name="Glotzer D."/>
            <person name="Gorecki P."/>
            <person name="Heitman J."/>
            <person name="Hesse C."/>
            <person name="Hori C."/>
            <person name="Igarashi K."/>
            <person name="Jurgens J.A."/>
            <person name="Kallen N."/>
            <person name="Kersten P."/>
            <person name="Kohler A."/>
            <person name="Kuees U."/>
            <person name="Kumar T.K.A."/>
            <person name="Kuo A."/>
            <person name="LaButti K."/>
            <person name="Larrondo L.F."/>
            <person name="Lindquist E."/>
            <person name="Ling A."/>
            <person name="Lombard V."/>
            <person name="Lucas S."/>
            <person name="Lundell T."/>
            <person name="Martin R."/>
            <person name="McLaughlin D.J."/>
            <person name="Morgenstern I."/>
            <person name="Morin E."/>
            <person name="Murat C."/>
            <person name="Nagy L.G."/>
            <person name="Nolan M."/>
            <person name="Ohm R.A."/>
            <person name="Patyshakuliyeva A."/>
            <person name="Rokas A."/>
            <person name="Ruiz-Duenas F.J."/>
            <person name="Sabat G."/>
            <person name="Salamov A."/>
            <person name="Samejima M."/>
            <person name="Schmutz J."/>
            <person name="Slot J.C."/>
            <person name="St John F."/>
            <person name="Stenlid J."/>
            <person name="Sun H."/>
            <person name="Sun S."/>
            <person name="Syed K."/>
            <person name="Tsang A."/>
            <person name="Wiebenga A."/>
            <person name="Young D."/>
            <person name="Pisabarro A."/>
            <person name="Eastwood D.C."/>
            <person name="Martin F."/>
            <person name="Cullen D."/>
            <person name="Grigoriev I.V."/>
            <person name="Hibbett D.S."/>
        </authorList>
    </citation>
    <scope>NUCLEOTIDE SEQUENCE [LARGE SCALE GENOMIC DNA]</scope>
    <source>
        <strain evidence="1 2">DJM-731 SS1</strain>
    </source>
</reference>
<name>M5FY52_DACPD</name>
<dbReference type="HOGENOM" id="CLU_2687782_0_0_1"/>
<dbReference type="Proteomes" id="UP000030653">
    <property type="component" value="Unassembled WGS sequence"/>
</dbReference>
<evidence type="ECO:0000313" key="2">
    <source>
        <dbReference type="Proteomes" id="UP000030653"/>
    </source>
</evidence>